<comment type="caution">
    <text evidence="1">The sequence shown here is derived from an EMBL/GenBank/DDBJ whole genome shotgun (WGS) entry which is preliminary data.</text>
</comment>
<protein>
    <submittedName>
        <fullName evidence="1">Uncharacterized protein</fullName>
    </submittedName>
</protein>
<dbReference type="EMBL" id="JADBEC010000001">
    <property type="protein sequence ID" value="MBE1503368.1"/>
    <property type="molecule type" value="Genomic_DNA"/>
</dbReference>
<name>A0ABR9IJL2_RHIVS</name>
<organism evidence="1 2">
    <name type="scientific">Rhizobium viscosum</name>
    <name type="common">Arthrobacter viscosus</name>
    <dbReference type="NCBI Taxonomy" id="1673"/>
    <lineage>
        <taxon>Bacteria</taxon>
        <taxon>Pseudomonadati</taxon>
        <taxon>Pseudomonadota</taxon>
        <taxon>Alphaproteobacteria</taxon>
        <taxon>Hyphomicrobiales</taxon>
        <taxon>Rhizobiaceae</taxon>
        <taxon>Rhizobium/Agrobacterium group</taxon>
        <taxon>Rhizobium</taxon>
    </lineage>
</organism>
<evidence type="ECO:0000313" key="2">
    <source>
        <dbReference type="Proteomes" id="UP000620262"/>
    </source>
</evidence>
<gene>
    <name evidence="1" type="ORF">H4W29_000549</name>
</gene>
<dbReference type="Proteomes" id="UP000620262">
    <property type="component" value="Unassembled WGS sequence"/>
</dbReference>
<evidence type="ECO:0000313" key="1">
    <source>
        <dbReference type="EMBL" id="MBE1503368.1"/>
    </source>
</evidence>
<reference evidence="1 2" key="1">
    <citation type="submission" date="2020-10" db="EMBL/GenBank/DDBJ databases">
        <title>Sequencing the genomes of 1000 actinobacteria strains.</title>
        <authorList>
            <person name="Klenk H.-P."/>
        </authorList>
    </citation>
    <scope>NUCLEOTIDE SEQUENCE [LARGE SCALE GENOMIC DNA]</scope>
    <source>
        <strain evidence="1 2">DSM 7307</strain>
    </source>
</reference>
<proteinExistence type="predicted"/>
<sequence>MRCTSLGSTTNHIGVLADGNLTAIHQTGRTAAFDVAIATAAERRSPPFPTV</sequence>
<keyword evidence="2" id="KW-1185">Reference proteome</keyword>
<accession>A0ABR9IJL2</accession>